<reference evidence="6 7" key="1">
    <citation type="submission" date="2017-03" db="EMBL/GenBank/DDBJ databases">
        <authorList>
            <person name="Afonso C.L."/>
            <person name="Miller P.J."/>
            <person name="Scott M.A."/>
            <person name="Spackman E."/>
            <person name="Goraichik I."/>
            <person name="Dimitrov K.M."/>
            <person name="Suarez D.L."/>
            <person name="Swayne D.E."/>
        </authorList>
    </citation>
    <scope>NUCLEOTIDE SEQUENCE [LARGE SCALE GENOMIC DNA]</scope>
    <source>
        <strain evidence="6 7">CECT 7751</strain>
    </source>
</reference>
<dbReference type="EMBL" id="FWFN01000005">
    <property type="protein sequence ID" value="SLN56635.1"/>
    <property type="molecule type" value="Genomic_DNA"/>
</dbReference>
<dbReference type="GO" id="GO:0005576">
    <property type="term" value="C:extracellular region"/>
    <property type="evidence" value="ECO:0007669"/>
    <property type="project" value="UniProtKB-SubCell"/>
</dbReference>
<keyword evidence="6" id="KW-0966">Cell projection</keyword>
<accession>A0A1X6ZQL0</accession>
<evidence type="ECO:0000259" key="5">
    <source>
        <dbReference type="Pfam" id="PF00700"/>
    </source>
</evidence>
<evidence type="ECO:0000256" key="2">
    <source>
        <dbReference type="ARBA" id="ARBA00023143"/>
    </source>
</evidence>
<dbReference type="InterPro" id="IPR046358">
    <property type="entry name" value="Flagellin_C"/>
</dbReference>
<dbReference type="OrthoDB" id="8328560at2"/>
<evidence type="ECO:0000313" key="7">
    <source>
        <dbReference type="Proteomes" id="UP000193963"/>
    </source>
</evidence>
<evidence type="ECO:0000256" key="1">
    <source>
        <dbReference type="ARBA" id="ARBA00005709"/>
    </source>
</evidence>
<sequence length="427" mass="43174">MSSILTNTSAMVALQTLSNVNKNLTQVQGNISTGKKVANAKDNSAVWAISKVMESDVAGFKGISESLGLGESTVAVARSASETVNDLLTQMKEKIVAAQEENVDRDKIQADIDALADSIGATVSAAQFNGLNLLSNKEAEAGSGTVNVLGSLDRSSSGVTVGQIAVTKEDLGTEASSVSGTAIAAASNNLTGAADSTATALTAAGTPPTTTVTIDDVSAGAGFSIALSAGAGNFATGVNTSDANDIKYVARDGDTITDVGEGLVKAFNKYAAEAMGDDRSTVAATFNATTGVITFTGSSVTGDNISVAVTEYAAADTTIGGGLEEVANIDVTTDTGVENALADIEGMIQTSIDAAASFGSVQGRIETQSDFISTLVDNLKSGIGTLVDANMEEASARLQALQVQQQLAVQAMSIANQAPQTLLSLFQ</sequence>
<evidence type="ECO:0000256" key="3">
    <source>
        <dbReference type="RuleBase" id="RU362073"/>
    </source>
</evidence>
<comment type="function">
    <text evidence="3">Flagellin is the subunit protein which polymerizes to form the filaments of bacterial flagella.</text>
</comment>
<dbReference type="InterPro" id="IPR001492">
    <property type="entry name" value="Flagellin"/>
</dbReference>
<protein>
    <recommendedName>
        <fullName evidence="3">Flagellin</fullName>
    </recommendedName>
</protein>
<dbReference type="PANTHER" id="PTHR42792:SF2">
    <property type="entry name" value="FLAGELLIN"/>
    <property type="match status" value="1"/>
</dbReference>
<dbReference type="RefSeq" id="WP_085888836.1">
    <property type="nucleotide sequence ID" value="NZ_FWFN01000005.1"/>
</dbReference>
<keyword evidence="3" id="KW-0964">Secreted</keyword>
<dbReference type="PRINTS" id="PR00207">
    <property type="entry name" value="FLAGELLIN"/>
</dbReference>
<keyword evidence="6" id="KW-0969">Cilium</keyword>
<evidence type="ECO:0000313" key="6">
    <source>
        <dbReference type="EMBL" id="SLN56635.1"/>
    </source>
</evidence>
<feature type="domain" description="Flagellin C-terminal" evidence="5">
    <location>
        <begin position="346"/>
        <end position="426"/>
    </location>
</feature>
<dbReference type="Gene3D" id="1.20.1330.10">
    <property type="entry name" value="f41 fragment of flagellin, N-terminal domain"/>
    <property type="match status" value="2"/>
</dbReference>
<dbReference type="Pfam" id="PF00700">
    <property type="entry name" value="Flagellin_C"/>
    <property type="match status" value="1"/>
</dbReference>
<dbReference type="Pfam" id="PF00669">
    <property type="entry name" value="Flagellin_N"/>
    <property type="match status" value="1"/>
</dbReference>
<dbReference type="PANTHER" id="PTHR42792">
    <property type="entry name" value="FLAGELLIN"/>
    <property type="match status" value="1"/>
</dbReference>
<name>A0A1X6ZQL0_9RHOB</name>
<dbReference type="GO" id="GO:0009288">
    <property type="term" value="C:bacterial-type flagellum"/>
    <property type="evidence" value="ECO:0007669"/>
    <property type="project" value="UniProtKB-SubCell"/>
</dbReference>
<feature type="domain" description="Flagellin N-terminal" evidence="4">
    <location>
        <begin position="4"/>
        <end position="137"/>
    </location>
</feature>
<dbReference type="SUPFAM" id="SSF64518">
    <property type="entry name" value="Phase 1 flagellin"/>
    <property type="match status" value="1"/>
</dbReference>
<evidence type="ECO:0000259" key="4">
    <source>
        <dbReference type="Pfam" id="PF00669"/>
    </source>
</evidence>
<dbReference type="GO" id="GO:0005198">
    <property type="term" value="F:structural molecule activity"/>
    <property type="evidence" value="ECO:0007669"/>
    <property type="project" value="UniProtKB-UniRule"/>
</dbReference>
<dbReference type="InterPro" id="IPR001029">
    <property type="entry name" value="Flagellin_N"/>
</dbReference>
<dbReference type="Gene3D" id="6.10.10.10">
    <property type="entry name" value="Flagellar export chaperone, C-terminal domain"/>
    <property type="match status" value="1"/>
</dbReference>
<comment type="subcellular location">
    <subcellularLocation>
        <location evidence="3">Secreted</location>
    </subcellularLocation>
    <subcellularLocation>
        <location evidence="3">Bacterial flagellum</location>
    </subcellularLocation>
</comment>
<keyword evidence="6" id="KW-0282">Flagellum</keyword>
<comment type="similarity">
    <text evidence="1 3">Belongs to the bacterial flagellin family.</text>
</comment>
<gene>
    <name evidence="6" type="primary">fliC</name>
    <name evidence="6" type="ORF">PSM7751_02814</name>
</gene>
<keyword evidence="2 3" id="KW-0975">Bacterial flagellum</keyword>
<dbReference type="Proteomes" id="UP000193963">
    <property type="component" value="Unassembled WGS sequence"/>
</dbReference>
<keyword evidence="7" id="KW-1185">Reference proteome</keyword>
<dbReference type="InterPro" id="IPR042187">
    <property type="entry name" value="Flagellin_C_sub2"/>
</dbReference>
<dbReference type="AlphaFoldDB" id="A0A1X6ZQL0"/>
<proteinExistence type="inferred from homology"/>
<organism evidence="6 7">
    <name type="scientific">Pseudooceanicola marinus</name>
    <dbReference type="NCBI Taxonomy" id="396013"/>
    <lineage>
        <taxon>Bacteria</taxon>
        <taxon>Pseudomonadati</taxon>
        <taxon>Pseudomonadota</taxon>
        <taxon>Alphaproteobacteria</taxon>
        <taxon>Rhodobacterales</taxon>
        <taxon>Paracoccaceae</taxon>
        <taxon>Pseudooceanicola</taxon>
    </lineage>
</organism>